<evidence type="ECO:0000313" key="1">
    <source>
        <dbReference type="EMBL" id="PLT54780.1"/>
    </source>
</evidence>
<dbReference type="EMBL" id="NIHM01000011">
    <property type="protein sequence ID" value="PLT54780.1"/>
    <property type="molecule type" value="Genomic_DNA"/>
</dbReference>
<name>A0A2N5NHV7_MEDGN</name>
<sequence>MSSETLSYFLKNEDIKLKARFQVALQCAPFLKGLKISSVITMEQKMCEELQEIFEETEVEYRILSCRDSRCLVFFFRRSELEYHLMLPDNQRLLEAYGYHMQNLDEMLKRLAQRVRQISSRKLGFPHEIGVFLGYPKEDVEGFIQNEGRKYLMIGYWKVYSNPSRAKMIFKSYDQAKEGVVREFLAGKSIREIAQ</sequence>
<dbReference type="RefSeq" id="WP_101879775.1">
    <property type="nucleotide sequence ID" value="NZ_NIHM01000011.1"/>
</dbReference>
<evidence type="ECO:0008006" key="3">
    <source>
        <dbReference type="Google" id="ProtNLM"/>
    </source>
</evidence>
<evidence type="ECO:0000313" key="2">
    <source>
        <dbReference type="Proteomes" id="UP000234849"/>
    </source>
</evidence>
<proteinExistence type="predicted"/>
<organism evidence="1 2">
    <name type="scientific">Mediterraneibacter gnavus</name>
    <name type="common">Ruminococcus gnavus</name>
    <dbReference type="NCBI Taxonomy" id="33038"/>
    <lineage>
        <taxon>Bacteria</taxon>
        <taxon>Bacillati</taxon>
        <taxon>Bacillota</taxon>
        <taxon>Clostridia</taxon>
        <taxon>Lachnospirales</taxon>
        <taxon>Lachnospiraceae</taxon>
        <taxon>Mediterraneibacter</taxon>
    </lineage>
</organism>
<dbReference type="AlphaFoldDB" id="A0A2N5NHV7"/>
<protein>
    <recommendedName>
        <fullName evidence="3">DUF3793 family protein</fullName>
    </recommendedName>
</protein>
<comment type="caution">
    <text evidence="1">The sequence shown here is derived from an EMBL/GenBank/DDBJ whole genome shotgun (WGS) entry which is preliminary data.</text>
</comment>
<gene>
    <name evidence="1" type="ORF">CDL18_09430</name>
</gene>
<dbReference type="Pfam" id="PF12672">
    <property type="entry name" value="DUF3793"/>
    <property type="match status" value="1"/>
</dbReference>
<dbReference type="Proteomes" id="UP000234849">
    <property type="component" value="Unassembled WGS sequence"/>
</dbReference>
<accession>A0A2N5NHV7</accession>
<dbReference type="InterPro" id="IPR024523">
    <property type="entry name" value="DUF3793"/>
</dbReference>
<reference evidence="1 2" key="1">
    <citation type="journal article" date="2017" name="Genome Med.">
        <title>A novel Ruminococcus gnavus clade enriched in inflammatory bowel disease patients.</title>
        <authorList>
            <person name="Hall A.B."/>
            <person name="Yassour M."/>
            <person name="Sauk J."/>
            <person name="Garner A."/>
            <person name="Jiang X."/>
            <person name="Arthur T."/>
            <person name="Lagoudas G.K."/>
            <person name="Vatanen T."/>
            <person name="Fornelos N."/>
            <person name="Wilson R."/>
            <person name="Bertha M."/>
            <person name="Cohen M."/>
            <person name="Garber J."/>
            <person name="Khalili H."/>
            <person name="Gevers D."/>
            <person name="Ananthakrishnan A.N."/>
            <person name="Kugathasan S."/>
            <person name="Lander E.S."/>
            <person name="Blainey P."/>
            <person name="Vlamakis H."/>
            <person name="Xavier R.J."/>
            <person name="Huttenhower C."/>
        </authorList>
    </citation>
    <scope>NUCLEOTIDE SEQUENCE [LARGE SCALE GENOMIC DNA]</scope>
    <source>
        <strain evidence="1 2">RJX1118</strain>
    </source>
</reference>